<dbReference type="EMBL" id="KZ084136">
    <property type="protein sequence ID" value="OSC98603.1"/>
    <property type="molecule type" value="Genomic_DNA"/>
</dbReference>
<name>A0A1Y2ID58_TRAC3</name>
<dbReference type="SUPFAM" id="SSF56672">
    <property type="entry name" value="DNA/RNA polymerases"/>
    <property type="match status" value="1"/>
</dbReference>
<dbReference type="Proteomes" id="UP000193067">
    <property type="component" value="Unassembled WGS sequence"/>
</dbReference>
<dbReference type="OrthoDB" id="3248529at2759"/>
<reference evidence="1 2" key="1">
    <citation type="journal article" date="2015" name="Biotechnol. Biofuels">
        <title>Enhanced degradation of softwood versus hardwood by the white-rot fungus Pycnoporus coccineus.</title>
        <authorList>
            <person name="Couturier M."/>
            <person name="Navarro D."/>
            <person name="Chevret D."/>
            <person name="Henrissat B."/>
            <person name="Piumi F."/>
            <person name="Ruiz-Duenas F.J."/>
            <person name="Martinez A.T."/>
            <person name="Grigoriev I.V."/>
            <person name="Riley R."/>
            <person name="Lipzen A."/>
            <person name="Berrin J.G."/>
            <person name="Master E.R."/>
            <person name="Rosso M.N."/>
        </authorList>
    </citation>
    <scope>NUCLEOTIDE SEQUENCE [LARGE SCALE GENOMIC DNA]</scope>
    <source>
        <strain evidence="1 2">BRFM310</strain>
    </source>
</reference>
<organism evidence="1 2">
    <name type="scientific">Trametes coccinea (strain BRFM310)</name>
    <name type="common">Pycnoporus coccineus</name>
    <dbReference type="NCBI Taxonomy" id="1353009"/>
    <lineage>
        <taxon>Eukaryota</taxon>
        <taxon>Fungi</taxon>
        <taxon>Dikarya</taxon>
        <taxon>Basidiomycota</taxon>
        <taxon>Agaricomycotina</taxon>
        <taxon>Agaricomycetes</taxon>
        <taxon>Polyporales</taxon>
        <taxon>Polyporaceae</taxon>
        <taxon>Trametes</taxon>
    </lineage>
</organism>
<protein>
    <submittedName>
        <fullName evidence="1">DNA/RNA polymerase</fullName>
    </submittedName>
</protein>
<dbReference type="AlphaFoldDB" id="A0A1Y2ID58"/>
<dbReference type="InterPro" id="IPR043502">
    <property type="entry name" value="DNA/RNA_pol_sf"/>
</dbReference>
<accession>A0A1Y2ID58</accession>
<gene>
    <name evidence="1" type="ORF">PYCCODRAFT_1374864</name>
</gene>
<evidence type="ECO:0000313" key="1">
    <source>
        <dbReference type="EMBL" id="OSC98603.1"/>
    </source>
</evidence>
<evidence type="ECO:0000313" key="2">
    <source>
        <dbReference type="Proteomes" id="UP000193067"/>
    </source>
</evidence>
<dbReference type="PANTHER" id="PTHR33050">
    <property type="entry name" value="REVERSE TRANSCRIPTASE DOMAIN-CONTAINING PROTEIN"/>
    <property type="match status" value="1"/>
</dbReference>
<proteinExistence type="predicted"/>
<dbReference type="STRING" id="1353009.A0A1Y2ID58"/>
<sequence length="581" mass="65587">MSALPSPPQAESYDDQVRKTLRDNAHLLRMVTPLKVDVFEDLLRSHPNRPLVDSVCRGFREGFWPFAEPITSDFPASWDEPSGPMDEDALHFATQYAEEEEAAGRYSTPFVGDLQPGMYSMPTHAVPKPHSDKLRFINNHSAGKFSLNSMIDKNSVGMRPDNVQDLAHNLLLFRKAHGNIPVWLFKSDIANAYRLLPMHPLWQLKQVVTINGVRRIDRCCCFGNRGSPDLFCTFMSLLVWIAIHVRNIPRLLAYMDDSFAFEPSPHLVPYLGYVSPVSLPLAQVRLLQLWDDVGVPHSPQKQLFGRTLTITGFSVDSDNMSITLPTESCSELVAAIRTFLNDAHQRRRPLREWQRLLGWMNWGLNVQPLLRPALQSSYAKISGMAIPHAPIYINARVKRNLHFIADIFERYGGVHLMRASAWSPDAAELTVFCDACLTGMAFWVPRYSVAYVADCPSAPPGLDDNIFWYEALTVVAALEWVHDNITLRPARLAVYTDNLNTVQMFDSFRAQPHFDELLLRACSLLIASDVDLRVWHIAGIRNTVADALSRGLFHVARQYIPHLAIATFIPPRPTLGDALIC</sequence>
<dbReference type="PANTHER" id="PTHR33050:SF7">
    <property type="entry name" value="RIBONUCLEASE H"/>
    <property type="match status" value="1"/>
</dbReference>
<dbReference type="InterPro" id="IPR052055">
    <property type="entry name" value="Hepadnavirus_pol/RT"/>
</dbReference>
<keyword evidence="2" id="KW-1185">Reference proteome</keyword>